<dbReference type="AlphaFoldDB" id="A0A6C1CAY8"/>
<dbReference type="RefSeq" id="WP_016471398.1">
    <property type="nucleotide sequence ID" value="NZ_CP048875.1"/>
</dbReference>
<gene>
    <name evidence="5" type="ORF">D8771_07560</name>
</gene>
<dbReference type="NCBIfam" id="TIGR04539">
    <property type="entry name" value="tRNA_cyclodipep"/>
    <property type="match status" value="1"/>
</dbReference>
<feature type="compositionally biased region" description="Basic and acidic residues" evidence="4">
    <location>
        <begin position="262"/>
        <end position="272"/>
    </location>
</feature>
<protein>
    <recommendedName>
        <fullName evidence="3">Cyclodipeptide synthase</fullName>
    </recommendedName>
</protein>
<dbReference type="InterPro" id="IPR038622">
    <property type="entry name" value="CDPS_sf"/>
</dbReference>
<comment type="similarity">
    <text evidence="1">Belongs to the CDPS family.</text>
</comment>
<dbReference type="Pfam" id="PF16715">
    <property type="entry name" value="CDPS"/>
    <property type="match status" value="1"/>
</dbReference>
<organism evidence="5 6">
    <name type="scientific">Streptomyces albus</name>
    <dbReference type="NCBI Taxonomy" id="1888"/>
    <lineage>
        <taxon>Bacteria</taxon>
        <taxon>Bacillati</taxon>
        <taxon>Actinomycetota</taxon>
        <taxon>Actinomycetes</taxon>
        <taxon>Kitasatosporales</taxon>
        <taxon>Streptomycetaceae</taxon>
        <taxon>Streptomyces</taxon>
    </lineage>
</organism>
<reference evidence="5 6" key="1">
    <citation type="submission" date="2018-10" db="EMBL/GenBank/DDBJ databases">
        <title>Isolation of pseudouridimycin from Streptomyces albus DSM 40763.</title>
        <authorList>
            <person name="Rosenqvist P."/>
            <person name="Metsae-Ketelae M."/>
            <person name="Virta P."/>
        </authorList>
    </citation>
    <scope>NUCLEOTIDE SEQUENCE [LARGE SCALE GENOMIC DNA]</scope>
    <source>
        <strain evidence="5 6">DSM 40763</strain>
    </source>
</reference>
<feature type="region of interest" description="Disordered" evidence="4">
    <location>
        <begin position="253"/>
        <end position="278"/>
    </location>
</feature>
<dbReference type="EMBL" id="RCIY01000040">
    <property type="protein sequence ID" value="TGG86234.1"/>
    <property type="molecule type" value="Genomic_DNA"/>
</dbReference>
<evidence type="ECO:0000313" key="5">
    <source>
        <dbReference type="EMBL" id="TGG86234.1"/>
    </source>
</evidence>
<dbReference type="GeneID" id="75179788"/>
<dbReference type="Proteomes" id="UP000298111">
    <property type="component" value="Unassembled WGS sequence"/>
</dbReference>
<keyword evidence="2" id="KW-0808">Transferase</keyword>
<dbReference type="InterPro" id="IPR030903">
    <property type="entry name" value="CDPS"/>
</dbReference>
<feature type="region of interest" description="Disordered" evidence="4">
    <location>
        <begin position="1"/>
        <end position="25"/>
    </location>
</feature>
<sequence>MNRRCSFGDAGQEQGPGRPEGEAARAPDGRLFLEEDSAEPFEVHPVTRSCRRIFEHGDHLLIGVSAGNSYFSAERMSTLLHWAQSRFDRIDVLYVDTHIDTMLEAQGSSPAQAAKHARSRLKDLRRRIRRAVENAAGSSAAITVRSLSECTSLAGYTAVQPAIDRLLAQDTYLMQACREQVAALLGEGAGKPEDLDADSAVFKAGMAYIRAEFPFLLNTPQIVGARSSVTCYHKLMPVVEAVYRGREEATRHPQQGFIVVRPTDRNPREREMTSAPGA</sequence>
<evidence type="ECO:0000256" key="2">
    <source>
        <dbReference type="ARBA" id="ARBA00022679"/>
    </source>
</evidence>
<dbReference type="GO" id="GO:0016755">
    <property type="term" value="F:aminoacyltransferase activity"/>
    <property type="evidence" value="ECO:0007669"/>
    <property type="project" value="InterPro"/>
</dbReference>
<proteinExistence type="inferred from homology"/>
<comment type="caution">
    <text evidence="5">The sequence shown here is derived from an EMBL/GenBank/DDBJ whole genome shotgun (WGS) entry which is preliminary data.</text>
</comment>
<evidence type="ECO:0000256" key="4">
    <source>
        <dbReference type="SAM" id="MobiDB-lite"/>
    </source>
</evidence>
<evidence type="ECO:0000256" key="3">
    <source>
        <dbReference type="ARBA" id="ARBA00030771"/>
    </source>
</evidence>
<dbReference type="Gene3D" id="3.40.50.11710">
    <property type="entry name" value="Cyclodipeptide synthase"/>
    <property type="match status" value="1"/>
</dbReference>
<evidence type="ECO:0000313" key="6">
    <source>
        <dbReference type="Proteomes" id="UP000298111"/>
    </source>
</evidence>
<evidence type="ECO:0000256" key="1">
    <source>
        <dbReference type="ARBA" id="ARBA00006034"/>
    </source>
</evidence>
<name>A0A6C1CAY8_9ACTN</name>
<accession>A0A6C1CAY8</accession>